<dbReference type="EMBL" id="QZKI01000088">
    <property type="protein sequence ID" value="RJP68894.1"/>
    <property type="molecule type" value="Genomic_DNA"/>
</dbReference>
<evidence type="ECO:0000313" key="2">
    <source>
        <dbReference type="Proteomes" id="UP000285961"/>
    </source>
</evidence>
<sequence length="151" mass="17418">MKLAAIARKDREQFFQDKPEWAIYAQRVLCIALCQGAAKHYVDGVTGINDFDIYTFYRSHSEKRWYAKRIKSYDFGNPKFGRSPDRPDFIGRRVDCLGRAIDATDKENIVTALRRYIEQGKTETARLLAEKAIVLLEPDCGKVVWPVEQKA</sequence>
<accession>A0A419EW95</accession>
<name>A0A419EW95_9BACT</name>
<organism evidence="1 2">
    <name type="scientific">Candidatus Abyssobacteria bacterium SURF_17</name>
    <dbReference type="NCBI Taxonomy" id="2093361"/>
    <lineage>
        <taxon>Bacteria</taxon>
        <taxon>Pseudomonadati</taxon>
        <taxon>Candidatus Hydrogenedentota</taxon>
        <taxon>Candidatus Abyssobacteria</taxon>
    </lineage>
</organism>
<dbReference type="Proteomes" id="UP000285961">
    <property type="component" value="Unassembled WGS sequence"/>
</dbReference>
<protein>
    <submittedName>
        <fullName evidence="1">Uncharacterized protein</fullName>
    </submittedName>
</protein>
<dbReference type="AlphaFoldDB" id="A0A419EW95"/>
<reference evidence="1 2" key="1">
    <citation type="journal article" date="2017" name="ISME J.">
        <title>Energy and carbon metabolisms in a deep terrestrial subsurface fluid microbial community.</title>
        <authorList>
            <person name="Momper L."/>
            <person name="Jungbluth S.P."/>
            <person name="Lee M.D."/>
            <person name="Amend J.P."/>
        </authorList>
    </citation>
    <scope>NUCLEOTIDE SEQUENCE [LARGE SCALE GENOMIC DNA]</scope>
    <source>
        <strain evidence="1">SURF_17</strain>
    </source>
</reference>
<evidence type="ECO:0000313" key="1">
    <source>
        <dbReference type="EMBL" id="RJP68894.1"/>
    </source>
</evidence>
<proteinExistence type="predicted"/>
<comment type="caution">
    <text evidence="1">The sequence shown here is derived from an EMBL/GenBank/DDBJ whole genome shotgun (WGS) entry which is preliminary data.</text>
</comment>
<gene>
    <name evidence="1" type="ORF">C4532_11910</name>
</gene>